<reference evidence="1" key="2">
    <citation type="journal article" date="2022" name="New Phytol.">
        <title>Evolutionary transition to the ectomycorrhizal habit in the genomes of a hyperdiverse lineage of mushroom-forming fungi.</title>
        <authorList>
            <person name="Looney B."/>
            <person name="Miyauchi S."/>
            <person name="Morin E."/>
            <person name="Drula E."/>
            <person name="Courty P.E."/>
            <person name="Kohler A."/>
            <person name="Kuo A."/>
            <person name="LaButti K."/>
            <person name="Pangilinan J."/>
            <person name="Lipzen A."/>
            <person name="Riley R."/>
            <person name="Andreopoulos W."/>
            <person name="He G."/>
            <person name="Johnson J."/>
            <person name="Nolan M."/>
            <person name="Tritt A."/>
            <person name="Barry K.W."/>
            <person name="Grigoriev I.V."/>
            <person name="Nagy L.G."/>
            <person name="Hibbett D."/>
            <person name="Henrissat B."/>
            <person name="Matheny P.B."/>
            <person name="Labbe J."/>
            <person name="Martin F.M."/>
        </authorList>
    </citation>
    <scope>NUCLEOTIDE SEQUENCE</scope>
    <source>
        <strain evidence="1">EC-137</strain>
    </source>
</reference>
<name>A0ACB8QG78_9AGAM</name>
<dbReference type="EMBL" id="MU273607">
    <property type="protein sequence ID" value="KAI0030749.1"/>
    <property type="molecule type" value="Genomic_DNA"/>
</dbReference>
<organism evidence="1 2">
    <name type="scientific">Vararia minispora EC-137</name>
    <dbReference type="NCBI Taxonomy" id="1314806"/>
    <lineage>
        <taxon>Eukaryota</taxon>
        <taxon>Fungi</taxon>
        <taxon>Dikarya</taxon>
        <taxon>Basidiomycota</taxon>
        <taxon>Agaricomycotina</taxon>
        <taxon>Agaricomycetes</taxon>
        <taxon>Russulales</taxon>
        <taxon>Lachnocladiaceae</taxon>
        <taxon>Vararia</taxon>
    </lineage>
</organism>
<proteinExistence type="predicted"/>
<evidence type="ECO:0000313" key="2">
    <source>
        <dbReference type="Proteomes" id="UP000814128"/>
    </source>
</evidence>
<reference evidence="1" key="1">
    <citation type="submission" date="2021-02" db="EMBL/GenBank/DDBJ databases">
        <authorList>
            <consortium name="DOE Joint Genome Institute"/>
            <person name="Ahrendt S."/>
            <person name="Looney B.P."/>
            <person name="Miyauchi S."/>
            <person name="Morin E."/>
            <person name="Drula E."/>
            <person name="Courty P.E."/>
            <person name="Chicoki N."/>
            <person name="Fauchery L."/>
            <person name="Kohler A."/>
            <person name="Kuo A."/>
            <person name="Labutti K."/>
            <person name="Pangilinan J."/>
            <person name="Lipzen A."/>
            <person name="Riley R."/>
            <person name="Andreopoulos W."/>
            <person name="He G."/>
            <person name="Johnson J."/>
            <person name="Barry K.W."/>
            <person name="Grigoriev I.V."/>
            <person name="Nagy L."/>
            <person name="Hibbett D."/>
            <person name="Henrissat B."/>
            <person name="Matheny P.B."/>
            <person name="Labbe J."/>
            <person name="Martin F."/>
        </authorList>
    </citation>
    <scope>NUCLEOTIDE SEQUENCE</scope>
    <source>
        <strain evidence="1">EC-137</strain>
    </source>
</reference>
<gene>
    <name evidence="1" type="ORF">K488DRAFT_87479</name>
</gene>
<dbReference type="Proteomes" id="UP000814128">
    <property type="component" value="Unassembled WGS sequence"/>
</dbReference>
<accession>A0ACB8QG78</accession>
<keyword evidence="2" id="KW-1185">Reference proteome</keyword>
<comment type="caution">
    <text evidence="1">The sequence shown here is derived from an EMBL/GenBank/DDBJ whole genome shotgun (WGS) entry which is preliminary data.</text>
</comment>
<sequence length="358" mass="38943">MPATSRSRIYVPAAEEESGSTRGRVWPQKNILEAPMQRTRSRIRERPSVRSMDSASSSPTSDASSVFDRFRDRTAASSTRTSLDSNGSDKYKPAKNGMPAWVGNDDEYKLDDAGLSMPIHPSFLALSPSAEEQQSTNTAADFGARLWSRVTEAAGALSISVGQAWTSNVTTYSGEVTPPGGESHLTRAMKAYHLSKAKSQAELPDWLFTEQERGIRASRRAAWEDVKEDRHGDYARGDHSHRAARSARGVADVYPSANASLAAPPTRSEPDLYHAPTKASDRLRAIRDAKRGATMRSGAASSAPTSASVDSPRESGERRWGRGDVYGTEDGFSREVPLPARPPVRVGLPSRPGMTRRI</sequence>
<evidence type="ECO:0000313" key="1">
    <source>
        <dbReference type="EMBL" id="KAI0030749.1"/>
    </source>
</evidence>
<protein>
    <submittedName>
        <fullName evidence="1">Uncharacterized protein</fullName>
    </submittedName>
</protein>